<evidence type="ECO:0000313" key="5">
    <source>
        <dbReference type="EMBL" id="KAK4268953.1"/>
    </source>
</evidence>
<dbReference type="SUPFAM" id="SSF53335">
    <property type="entry name" value="S-adenosyl-L-methionine-dependent methyltransferases"/>
    <property type="match status" value="1"/>
</dbReference>
<keyword evidence="6" id="KW-1185">Reference proteome</keyword>
<evidence type="ECO:0000259" key="4">
    <source>
        <dbReference type="Pfam" id="PF00891"/>
    </source>
</evidence>
<gene>
    <name evidence="5" type="ORF">QN277_022174</name>
</gene>
<name>A0AAE1JG77_9FABA</name>
<dbReference type="EMBL" id="JAWXYG010000006">
    <property type="protein sequence ID" value="KAK4268953.1"/>
    <property type="molecule type" value="Genomic_DNA"/>
</dbReference>
<protein>
    <recommendedName>
        <fullName evidence="4">O-methyltransferase C-terminal domain-containing protein</fullName>
    </recommendedName>
</protein>
<dbReference type="Proteomes" id="UP001293593">
    <property type="component" value="Unassembled WGS sequence"/>
</dbReference>
<keyword evidence="1" id="KW-0489">Methyltransferase</keyword>
<feature type="domain" description="O-methyltransferase C-terminal" evidence="4">
    <location>
        <begin position="3"/>
        <end position="202"/>
    </location>
</feature>
<reference evidence="5" key="1">
    <citation type="submission" date="2023-10" db="EMBL/GenBank/DDBJ databases">
        <title>Chromosome-level genome of the transformable northern wattle, Acacia crassicarpa.</title>
        <authorList>
            <person name="Massaro I."/>
            <person name="Sinha N.R."/>
            <person name="Poethig S."/>
            <person name="Leichty A.R."/>
        </authorList>
    </citation>
    <scope>NUCLEOTIDE SEQUENCE</scope>
    <source>
        <strain evidence="5">Acra3RX</strain>
        <tissue evidence="5">Leaf</tissue>
    </source>
</reference>
<dbReference type="PROSITE" id="PS51683">
    <property type="entry name" value="SAM_OMT_II"/>
    <property type="match status" value="1"/>
</dbReference>
<dbReference type="InterPro" id="IPR001077">
    <property type="entry name" value="COMT_C"/>
</dbReference>
<organism evidence="5 6">
    <name type="scientific">Acacia crassicarpa</name>
    <name type="common">northern wattle</name>
    <dbReference type="NCBI Taxonomy" id="499986"/>
    <lineage>
        <taxon>Eukaryota</taxon>
        <taxon>Viridiplantae</taxon>
        <taxon>Streptophyta</taxon>
        <taxon>Embryophyta</taxon>
        <taxon>Tracheophyta</taxon>
        <taxon>Spermatophyta</taxon>
        <taxon>Magnoliopsida</taxon>
        <taxon>eudicotyledons</taxon>
        <taxon>Gunneridae</taxon>
        <taxon>Pentapetalae</taxon>
        <taxon>rosids</taxon>
        <taxon>fabids</taxon>
        <taxon>Fabales</taxon>
        <taxon>Fabaceae</taxon>
        <taxon>Caesalpinioideae</taxon>
        <taxon>mimosoid clade</taxon>
        <taxon>Acacieae</taxon>
        <taxon>Acacia</taxon>
    </lineage>
</organism>
<keyword evidence="3" id="KW-0949">S-adenosyl-L-methionine</keyword>
<dbReference type="PANTHER" id="PTHR11746">
    <property type="entry name" value="O-METHYLTRANSFERASE"/>
    <property type="match status" value="1"/>
</dbReference>
<dbReference type="Gene3D" id="1.10.10.10">
    <property type="entry name" value="Winged helix-like DNA-binding domain superfamily/Winged helix DNA-binding domain"/>
    <property type="match status" value="1"/>
</dbReference>
<dbReference type="AlphaFoldDB" id="A0AAE1JG77"/>
<evidence type="ECO:0000256" key="2">
    <source>
        <dbReference type="ARBA" id="ARBA00022679"/>
    </source>
</evidence>
<evidence type="ECO:0000256" key="3">
    <source>
        <dbReference type="ARBA" id="ARBA00022691"/>
    </source>
</evidence>
<dbReference type="GO" id="GO:0032259">
    <property type="term" value="P:methylation"/>
    <property type="evidence" value="ECO:0007669"/>
    <property type="project" value="UniProtKB-KW"/>
</dbReference>
<dbReference type="GO" id="GO:0008171">
    <property type="term" value="F:O-methyltransferase activity"/>
    <property type="evidence" value="ECO:0007669"/>
    <property type="project" value="InterPro"/>
</dbReference>
<evidence type="ECO:0000256" key="1">
    <source>
        <dbReference type="ARBA" id="ARBA00022603"/>
    </source>
</evidence>
<dbReference type="Pfam" id="PF00891">
    <property type="entry name" value="Methyltransf_2"/>
    <property type="match status" value="1"/>
</dbReference>
<accession>A0AAE1JG77</accession>
<proteinExistence type="predicted"/>
<dbReference type="InterPro" id="IPR016461">
    <property type="entry name" value="COMT-like"/>
</dbReference>
<comment type="caution">
    <text evidence="5">The sequence shown here is derived from an EMBL/GenBank/DDBJ whole genome shotgun (WGS) entry which is preliminary data.</text>
</comment>
<evidence type="ECO:0000313" key="6">
    <source>
        <dbReference type="Proteomes" id="UP001293593"/>
    </source>
</evidence>
<dbReference type="InterPro" id="IPR036388">
    <property type="entry name" value="WH-like_DNA-bd_sf"/>
</dbReference>
<keyword evidence="2" id="KW-0808">Transferase</keyword>
<dbReference type="Gene3D" id="3.40.50.150">
    <property type="entry name" value="Vaccinia Virus protein VP39"/>
    <property type="match status" value="1"/>
</dbReference>
<dbReference type="InterPro" id="IPR029063">
    <property type="entry name" value="SAM-dependent_MTases_sf"/>
</dbReference>
<sequence>MKGAILEGGIAFNRAHGARMFECMSLDSKLNDSFNETMVNYITIVMKTILDSFQGFEDITSLVDVGGSLGITLNLISSKYPHIQAINFDLPHVIRRAPPYPGAEHVGGDMFESVPNGDGIMLKWILHDWSDERCLKLLKNCFNAIPKNGKVTVVDAILPTEPDISATTKSTSQFDVAIMASCGGKERSKQEFLNLATSAGFSGIRFQCFVCGLWIMEFFK</sequence>